<keyword evidence="5 8" id="KW-0808">Transferase</keyword>
<dbReference type="InterPro" id="IPR005861">
    <property type="entry name" value="HisP_aminotrans"/>
</dbReference>
<name>A0A1V4I4N8_9FIRM</name>
<evidence type="ECO:0000313" key="11">
    <source>
        <dbReference type="Proteomes" id="UP000190140"/>
    </source>
</evidence>
<reference evidence="10 11" key="1">
    <citation type="submission" date="2017-03" db="EMBL/GenBank/DDBJ databases">
        <title>Genome sequence of Clostridium thermoalcaliphilum DSM 7309.</title>
        <authorList>
            <person name="Poehlein A."/>
            <person name="Daniel R."/>
        </authorList>
    </citation>
    <scope>NUCLEOTIDE SEQUENCE [LARGE SCALE GENOMIC DNA]</scope>
    <source>
        <strain evidence="10 11">DSM 7309</strain>
    </source>
</reference>
<organism evidence="10 11">
    <name type="scientific">Alkalithermobacter paradoxus</name>
    <dbReference type="NCBI Taxonomy" id="29349"/>
    <lineage>
        <taxon>Bacteria</taxon>
        <taxon>Bacillati</taxon>
        <taxon>Bacillota</taxon>
        <taxon>Clostridia</taxon>
        <taxon>Peptostreptococcales</taxon>
        <taxon>Tepidibacteraceae</taxon>
        <taxon>Alkalithermobacter</taxon>
    </lineage>
</organism>
<dbReference type="PANTHER" id="PTHR43643">
    <property type="entry name" value="HISTIDINOL-PHOSPHATE AMINOTRANSFERASE 2"/>
    <property type="match status" value="1"/>
</dbReference>
<evidence type="ECO:0000256" key="3">
    <source>
        <dbReference type="ARBA" id="ARBA00011738"/>
    </source>
</evidence>
<comment type="subunit">
    <text evidence="3 8">Homodimer.</text>
</comment>
<evidence type="ECO:0000256" key="2">
    <source>
        <dbReference type="ARBA" id="ARBA00005011"/>
    </source>
</evidence>
<feature type="domain" description="Aminotransferase class I/classII large" evidence="9">
    <location>
        <begin position="32"/>
        <end position="354"/>
    </location>
</feature>
<accession>A0A1V4I4N8</accession>
<keyword evidence="6 8" id="KW-0663">Pyridoxal phosphate</keyword>
<evidence type="ECO:0000256" key="5">
    <source>
        <dbReference type="ARBA" id="ARBA00022679"/>
    </source>
</evidence>
<dbReference type="RefSeq" id="WP_331722077.1">
    <property type="nucleotide sequence ID" value="NZ_MZGW01000010.1"/>
</dbReference>
<dbReference type="InterPro" id="IPR015421">
    <property type="entry name" value="PyrdxlP-dep_Trfase_major"/>
</dbReference>
<evidence type="ECO:0000256" key="1">
    <source>
        <dbReference type="ARBA" id="ARBA00001933"/>
    </source>
</evidence>
<evidence type="ECO:0000256" key="4">
    <source>
        <dbReference type="ARBA" id="ARBA00022576"/>
    </source>
</evidence>
<dbReference type="Pfam" id="PF00155">
    <property type="entry name" value="Aminotran_1_2"/>
    <property type="match status" value="1"/>
</dbReference>
<proteinExistence type="inferred from homology"/>
<keyword evidence="8" id="KW-0368">Histidine biosynthesis</keyword>
<dbReference type="CDD" id="cd00609">
    <property type="entry name" value="AAT_like"/>
    <property type="match status" value="1"/>
</dbReference>
<dbReference type="Gene3D" id="3.90.1150.10">
    <property type="entry name" value="Aspartate Aminotransferase, domain 1"/>
    <property type="match status" value="1"/>
</dbReference>
<dbReference type="EMBL" id="MZGW01000010">
    <property type="protein sequence ID" value="OPJ54936.1"/>
    <property type="molecule type" value="Genomic_DNA"/>
</dbReference>
<dbReference type="InterPro" id="IPR015424">
    <property type="entry name" value="PyrdxlP-dep_Trfase"/>
</dbReference>
<comment type="catalytic activity">
    <reaction evidence="7 8">
        <text>L-histidinol phosphate + 2-oxoglutarate = 3-(imidazol-4-yl)-2-oxopropyl phosphate + L-glutamate</text>
        <dbReference type="Rhea" id="RHEA:23744"/>
        <dbReference type="ChEBI" id="CHEBI:16810"/>
        <dbReference type="ChEBI" id="CHEBI:29985"/>
        <dbReference type="ChEBI" id="CHEBI:57766"/>
        <dbReference type="ChEBI" id="CHEBI:57980"/>
        <dbReference type="EC" id="2.6.1.9"/>
    </reaction>
</comment>
<dbReference type="Proteomes" id="UP000190140">
    <property type="component" value="Unassembled WGS sequence"/>
</dbReference>
<evidence type="ECO:0000313" key="10">
    <source>
        <dbReference type="EMBL" id="OPJ54936.1"/>
    </source>
</evidence>
<dbReference type="NCBIfam" id="TIGR01141">
    <property type="entry name" value="hisC"/>
    <property type="match status" value="1"/>
</dbReference>
<dbReference type="GO" id="GO:0000105">
    <property type="term" value="P:L-histidine biosynthetic process"/>
    <property type="evidence" value="ECO:0007669"/>
    <property type="project" value="UniProtKB-UniRule"/>
</dbReference>
<dbReference type="InterPro" id="IPR015422">
    <property type="entry name" value="PyrdxlP-dep_Trfase_small"/>
</dbReference>
<dbReference type="InterPro" id="IPR004839">
    <property type="entry name" value="Aminotransferase_I/II_large"/>
</dbReference>
<evidence type="ECO:0000256" key="6">
    <source>
        <dbReference type="ARBA" id="ARBA00022898"/>
    </source>
</evidence>
<dbReference type="GO" id="GO:0030170">
    <property type="term" value="F:pyridoxal phosphate binding"/>
    <property type="evidence" value="ECO:0007669"/>
    <property type="project" value="InterPro"/>
</dbReference>
<comment type="cofactor">
    <cofactor evidence="1 8">
        <name>pyridoxal 5'-phosphate</name>
        <dbReference type="ChEBI" id="CHEBI:597326"/>
    </cofactor>
</comment>
<dbReference type="HAMAP" id="MF_01023">
    <property type="entry name" value="HisC_aminotrans_2"/>
    <property type="match status" value="1"/>
</dbReference>
<comment type="similarity">
    <text evidence="8">Belongs to the class-II pyridoxal-phosphate-dependent aminotransferase family. Histidinol-phosphate aminotransferase subfamily.</text>
</comment>
<evidence type="ECO:0000259" key="9">
    <source>
        <dbReference type="Pfam" id="PF00155"/>
    </source>
</evidence>
<dbReference type="GO" id="GO:0004400">
    <property type="term" value="F:histidinol-phosphate transaminase activity"/>
    <property type="evidence" value="ECO:0007669"/>
    <property type="project" value="UniProtKB-UniRule"/>
</dbReference>
<dbReference type="AlphaFoldDB" id="A0A1V4I4N8"/>
<keyword evidence="4 8" id="KW-0032">Aminotransferase</keyword>
<comment type="caution">
    <text evidence="10">The sequence shown here is derived from an EMBL/GenBank/DDBJ whole genome shotgun (WGS) entry which is preliminary data.</text>
</comment>
<dbReference type="PROSITE" id="PS00599">
    <property type="entry name" value="AA_TRANSFER_CLASS_2"/>
    <property type="match status" value="1"/>
</dbReference>
<dbReference type="EC" id="2.6.1.9" evidence="8"/>
<gene>
    <name evidence="10" type="primary">hisC2</name>
    <name evidence="8" type="synonym">hisC</name>
    <name evidence="10" type="ORF">CLOTH_19010</name>
</gene>
<dbReference type="UniPathway" id="UPA00031">
    <property type="reaction ID" value="UER00012"/>
</dbReference>
<feature type="modified residue" description="N6-(pyridoxal phosphate)lysine" evidence="8">
    <location>
        <position position="225"/>
    </location>
</feature>
<sequence length="358" mass="40422">MNLMYRKELEDLVPYKPGKPIEYVMKEFNLTNVIKLASNENPLGCSKKVKDAIQNALDNLHIYPDGNSTDLRSELAKKFNLSPSQVIPSSGSDEMVDILAKVFVNHGDEVIMADLTFPRYIATTKMMGGVPVIVPLKDFTHDIKGMQNAVTEKTKMIWICNPNNPTGTMVPTSEIIELLENVSKDVIVVLDEAYREYVTRDDYMLDSEKLLEKYPNLIILRTFSKAYGIAALRVGYTLASEEIVSNINKVRGPFNVNSLAQVGALAALEDEDFLKESYDLNKLGKEYLYKEFDSMGLKYALSETNHIFVDVKKDAFEVFDALQRKGVIIRPIMSTFIRVSMGTMEENKIFIDALKDVL</sequence>
<dbReference type="InterPro" id="IPR050106">
    <property type="entry name" value="HistidinolP_aminotransfase"/>
</dbReference>
<dbReference type="PANTHER" id="PTHR43643:SF3">
    <property type="entry name" value="HISTIDINOL-PHOSPHATE AMINOTRANSFERASE"/>
    <property type="match status" value="1"/>
</dbReference>
<keyword evidence="11" id="KW-1185">Reference proteome</keyword>
<comment type="pathway">
    <text evidence="2 8">Amino-acid biosynthesis; L-histidine biosynthesis; L-histidine from 5-phospho-alpha-D-ribose 1-diphosphate: step 7/9.</text>
</comment>
<evidence type="ECO:0000256" key="8">
    <source>
        <dbReference type="HAMAP-Rule" id="MF_01023"/>
    </source>
</evidence>
<dbReference type="Gene3D" id="3.40.640.10">
    <property type="entry name" value="Type I PLP-dependent aspartate aminotransferase-like (Major domain)"/>
    <property type="match status" value="1"/>
</dbReference>
<evidence type="ECO:0000256" key="7">
    <source>
        <dbReference type="ARBA" id="ARBA00047481"/>
    </source>
</evidence>
<protein>
    <recommendedName>
        <fullName evidence="8">Histidinol-phosphate aminotransferase</fullName>
        <ecNumber evidence="8">2.6.1.9</ecNumber>
    </recommendedName>
    <alternativeName>
        <fullName evidence="8">Imidazole acetol-phosphate transaminase</fullName>
    </alternativeName>
</protein>
<dbReference type="InterPro" id="IPR001917">
    <property type="entry name" value="Aminotrans_II_pyridoxalP_BS"/>
</dbReference>
<keyword evidence="8" id="KW-0028">Amino-acid biosynthesis</keyword>
<dbReference type="STRING" id="29349.CLOTH_19010"/>
<dbReference type="SUPFAM" id="SSF53383">
    <property type="entry name" value="PLP-dependent transferases"/>
    <property type="match status" value="1"/>
</dbReference>